<feature type="compositionally biased region" description="Low complexity" evidence="1">
    <location>
        <begin position="20"/>
        <end position="41"/>
    </location>
</feature>
<evidence type="ECO:0000313" key="3">
    <source>
        <dbReference type="RefSeq" id="XP_020106282.1"/>
    </source>
</evidence>
<dbReference type="RefSeq" id="XP_020106282.1">
    <property type="nucleotide sequence ID" value="XM_020250693.1"/>
</dbReference>
<dbReference type="Proteomes" id="UP000515123">
    <property type="component" value="Linkage group 16"/>
</dbReference>
<accession>A0A6P5GEI2</accession>
<feature type="compositionally biased region" description="Basic and acidic residues" evidence="1">
    <location>
        <begin position="106"/>
        <end position="116"/>
    </location>
</feature>
<feature type="compositionally biased region" description="Basic and acidic residues" evidence="1">
    <location>
        <begin position="179"/>
        <end position="191"/>
    </location>
</feature>
<reference evidence="3" key="2">
    <citation type="submission" date="2025-08" db="UniProtKB">
        <authorList>
            <consortium name="RefSeq"/>
        </authorList>
    </citation>
    <scope>IDENTIFICATION</scope>
    <source>
        <tissue evidence="3">Leaf</tissue>
    </source>
</reference>
<gene>
    <name evidence="3" type="primary">LOC109722597</name>
</gene>
<evidence type="ECO:0000256" key="1">
    <source>
        <dbReference type="SAM" id="MobiDB-lite"/>
    </source>
</evidence>
<feature type="region of interest" description="Disordered" evidence="1">
    <location>
        <begin position="1"/>
        <end position="209"/>
    </location>
</feature>
<keyword evidence="2" id="KW-1185">Reference proteome</keyword>
<feature type="compositionally biased region" description="Basic and acidic residues" evidence="1">
    <location>
        <begin position="137"/>
        <end position="146"/>
    </location>
</feature>
<name>A0A6P5GEI2_ANACO</name>
<dbReference type="GeneID" id="109722597"/>
<dbReference type="AlphaFoldDB" id="A0A6P5GEI2"/>
<protein>
    <submittedName>
        <fullName evidence="3">Uncharacterized protein LOC109722597</fullName>
    </submittedName>
</protein>
<reference evidence="2" key="1">
    <citation type="journal article" date="2015" name="Nat. Genet.">
        <title>The pineapple genome and the evolution of CAM photosynthesis.</title>
        <authorList>
            <person name="Ming R."/>
            <person name="VanBuren R."/>
            <person name="Wai C.M."/>
            <person name="Tang H."/>
            <person name="Schatz M.C."/>
            <person name="Bowers J.E."/>
            <person name="Lyons E."/>
            <person name="Wang M.L."/>
            <person name="Chen J."/>
            <person name="Biggers E."/>
            <person name="Zhang J."/>
            <person name="Huang L."/>
            <person name="Zhang L."/>
            <person name="Miao W."/>
            <person name="Zhang J."/>
            <person name="Ye Z."/>
            <person name="Miao C."/>
            <person name="Lin Z."/>
            <person name="Wang H."/>
            <person name="Zhou H."/>
            <person name="Yim W.C."/>
            <person name="Priest H.D."/>
            <person name="Zheng C."/>
            <person name="Woodhouse M."/>
            <person name="Edger P.P."/>
            <person name="Guyot R."/>
            <person name="Guo H.B."/>
            <person name="Guo H."/>
            <person name="Zheng G."/>
            <person name="Singh R."/>
            <person name="Sharma A."/>
            <person name="Min X."/>
            <person name="Zheng Y."/>
            <person name="Lee H."/>
            <person name="Gurtowski J."/>
            <person name="Sedlazeck F.J."/>
            <person name="Harkess A."/>
            <person name="McKain M.R."/>
            <person name="Liao Z."/>
            <person name="Fang J."/>
            <person name="Liu J."/>
            <person name="Zhang X."/>
            <person name="Zhang Q."/>
            <person name="Hu W."/>
            <person name="Qin Y."/>
            <person name="Wang K."/>
            <person name="Chen L.Y."/>
            <person name="Shirley N."/>
            <person name="Lin Y.R."/>
            <person name="Liu L.Y."/>
            <person name="Hernandez A.G."/>
            <person name="Wright C.L."/>
            <person name="Bulone V."/>
            <person name="Tuskan G.A."/>
            <person name="Heath K."/>
            <person name="Zee F."/>
            <person name="Moore P.H."/>
            <person name="Sunkar R."/>
            <person name="Leebens-Mack J.H."/>
            <person name="Mockler T."/>
            <person name="Bennetzen J.L."/>
            <person name="Freeling M."/>
            <person name="Sankoff D."/>
            <person name="Paterson A.H."/>
            <person name="Zhu X."/>
            <person name="Yang X."/>
            <person name="Smith J.A."/>
            <person name="Cushman J.C."/>
            <person name="Paull R.E."/>
            <person name="Yu Q."/>
        </authorList>
    </citation>
    <scope>NUCLEOTIDE SEQUENCE [LARGE SCALE GENOMIC DNA]</scope>
    <source>
        <strain evidence="2">cv. F153</strain>
    </source>
</reference>
<evidence type="ECO:0000313" key="2">
    <source>
        <dbReference type="Proteomes" id="UP000515123"/>
    </source>
</evidence>
<proteinExistence type="predicted"/>
<organism evidence="2 3">
    <name type="scientific">Ananas comosus</name>
    <name type="common">Pineapple</name>
    <name type="synonym">Ananas ananas</name>
    <dbReference type="NCBI Taxonomy" id="4615"/>
    <lineage>
        <taxon>Eukaryota</taxon>
        <taxon>Viridiplantae</taxon>
        <taxon>Streptophyta</taxon>
        <taxon>Embryophyta</taxon>
        <taxon>Tracheophyta</taxon>
        <taxon>Spermatophyta</taxon>
        <taxon>Magnoliopsida</taxon>
        <taxon>Liliopsida</taxon>
        <taxon>Poales</taxon>
        <taxon>Bromeliaceae</taxon>
        <taxon>Bromelioideae</taxon>
        <taxon>Ananas</taxon>
    </lineage>
</organism>
<feature type="compositionally biased region" description="Basic and acidic residues" evidence="1">
    <location>
        <begin position="74"/>
        <end position="91"/>
    </location>
</feature>
<sequence length="209" mass="23437">MLTRASARTHARPPAPAPLPARVDSPACATRARARALAPARPRSRKTRRLLPYLLRIPKPRSKAPSSIYHRQSRKEGERRKAEKRARESRRPPRLTRGRSHAGPYSRERAVEEKSRPTRPTAQRHLPDGTADGTGNRAREGGEYGRRQTGRRTGQATGREKTETYRTGQATGRLKAERHRHEGGEQRRIVRGDATVFPREDSAGVAATK</sequence>